<name>A0A840EUG1_9FLAO</name>
<accession>A0A840EUG1</accession>
<keyword evidence="2" id="KW-1185">Reference proteome</keyword>
<sequence length="199" mass="22551">MREKSKTGVYNLRNLFFLSILCLVFSPLQSQENKEYTQSVGRFNFLNPGVEVEFPTGKTTAFSAGLGIGYGSSYPDLDTSTKSGWIYVVAPFLDVQHKWFYNFLKREANGKNTNFNSANFVSARMLVRGESMSDNIERTSSYDYAIGPTWGIQRNYGILHLLLDVGPIYYFDAKGNGNFFPIMVQLNLGLNLWKQKGSR</sequence>
<dbReference type="EMBL" id="JACIFO010000002">
    <property type="protein sequence ID" value="MBB4118527.1"/>
    <property type="molecule type" value="Genomic_DNA"/>
</dbReference>
<evidence type="ECO:0008006" key="3">
    <source>
        <dbReference type="Google" id="ProtNLM"/>
    </source>
</evidence>
<proteinExistence type="predicted"/>
<protein>
    <recommendedName>
        <fullName evidence="3">Outer membrane protein beta-barrel domain-containing protein</fullName>
    </recommendedName>
</protein>
<organism evidence="1 2">
    <name type="scientific">Mesonia hippocampi</name>
    <dbReference type="NCBI Taxonomy" id="1628250"/>
    <lineage>
        <taxon>Bacteria</taxon>
        <taxon>Pseudomonadati</taxon>
        <taxon>Bacteroidota</taxon>
        <taxon>Flavobacteriia</taxon>
        <taxon>Flavobacteriales</taxon>
        <taxon>Flavobacteriaceae</taxon>
        <taxon>Mesonia</taxon>
    </lineage>
</organism>
<reference evidence="1 2" key="1">
    <citation type="submission" date="2020-08" db="EMBL/GenBank/DDBJ databases">
        <title>Genomic Encyclopedia of Type Strains, Phase IV (KMG-IV): sequencing the most valuable type-strain genomes for metagenomic binning, comparative biology and taxonomic classification.</title>
        <authorList>
            <person name="Goeker M."/>
        </authorList>
    </citation>
    <scope>NUCLEOTIDE SEQUENCE [LARGE SCALE GENOMIC DNA]</scope>
    <source>
        <strain evidence="1 2">DSM 29568</strain>
    </source>
</reference>
<gene>
    <name evidence="1" type="ORF">GGR32_000801</name>
</gene>
<evidence type="ECO:0000313" key="2">
    <source>
        <dbReference type="Proteomes" id="UP000553034"/>
    </source>
</evidence>
<dbReference type="Proteomes" id="UP000553034">
    <property type="component" value="Unassembled WGS sequence"/>
</dbReference>
<comment type="caution">
    <text evidence="1">The sequence shown here is derived from an EMBL/GenBank/DDBJ whole genome shotgun (WGS) entry which is preliminary data.</text>
</comment>
<dbReference type="RefSeq" id="WP_246415165.1">
    <property type="nucleotide sequence ID" value="NZ_JACIFO010000002.1"/>
</dbReference>
<dbReference type="AlphaFoldDB" id="A0A840EUG1"/>
<evidence type="ECO:0000313" key="1">
    <source>
        <dbReference type="EMBL" id="MBB4118527.1"/>
    </source>
</evidence>